<protein>
    <submittedName>
        <fullName evidence="4">RluA family pseudouridine synthase</fullName>
    </submittedName>
</protein>
<comment type="similarity">
    <text evidence="1">Belongs to the pseudouridine synthase RluA family.</text>
</comment>
<dbReference type="Proteomes" id="UP000288227">
    <property type="component" value="Unassembled WGS sequence"/>
</dbReference>
<dbReference type="GO" id="GO:0003723">
    <property type="term" value="F:RNA binding"/>
    <property type="evidence" value="ECO:0007669"/>
    <property type="project" value="InterPro"/>
</dbReference>
<dbReference type="GO" id="GO:0006396">
    <property type="term" value="P:RNA processing"/>
    <property type="evidence" value="ECO:0007669"/>
    <property type="project" value="UniProtKB-ARBA"/>
</dbReference>
<accession>A0A401U6X3</accession>
<name>A0A401U6X3_9BACT</name>
<dbReference type="PANTHER" id="PTHR21600:SF83">
    <property type="entry name" value="PSEUDOURIDYLATE SYNTHASE RPUSD4, MITOCHONDRIAL"/>
    <property type="match status" value="1"/>
</dbReference>
<dbReference type="EMBL" id="BHXQ01000002">
    <property type="protein sequence ID" value="GCC50714.1"/>
    <property type="molecule type" value="Genomic_DNA"/>
</dbReference>
<dbReference type="CDD" id="cd02869">
    <property type="entry name" value="PseudoU_synth_RluA_like"/>
    <property type="match status" value="1"/>
</dbReference>
<dbReference type="Pfam" id="PF00849">
    <property type="entry name" value="PseudoU_synth_2"/>
    <property type="match status" value="1"/>
</dbReference>
<dbReference type="PANTHER" id="PTHR21600">
    <property type="entry name" value="MITOCHONDRIAL RNA PSEUDOURIDINE SYNTHASE"/>
    <property type="match status" value="1"/>
</dbReference>
<dbReference type="RefSeq" id="WP_246011842.1">
    <property type="nucleotide sequence ID" value="NZ_BHXQ01000002.1"/>
</dbReference>
<evidence type="ECO:0000313" key="4">
    <source>
        <dbReference type="EMBL" id="GCC50714.1"/>
    </source>
</evidence>
<dbReference type="InterPro" id="IPR006145">
    <property type="entry name" value="PsdUridine_synth_RsuA/RluA"/>
</dbReference>
<dbReference type="GO" id="GO:0140098">
    <property type="term" value="F:catalytic activity, acting on RNA"/>
    <property type="evidence" value="ECO:0007669"/>
    <property type="project" value="UniProtKB-ARBA"/>
</dbReference>
<evidence type="ECO:0000313" key="5">
    <source>
        <dbReference type="Proteomes" id="UP000288227"/>
    </source>
</evidence>
<evidence type="ECO:0000256" key="1">
    <source>
        <dbReference type="ARBA" id="ARBA00010876"/>
    </source>
</evidence>
<organism evidence="4 5">
    <name type="scientific">Chryseotalea sanaruensis</name>
    <dbReference type="NCBI Taxonomy" id="2482724"/>
    <lineage>
        <taxon>Bacteria</taxon>
        <taxon>Pseudomonadati</taxon>
        <taxon>Bacteroidota</taxon>
        <taxon>Cytophagia</taxon>
        <taxon>Cytophagales</taxon>
        <taxon>Chryseotaleaceae</taxon>
        <taxon>Chryseotalea</taxon>
    </lineage>
</organism>
<dbReference type="SUPFAM" id="SSF55120">
    <property type="entry name" value="Pseudouridine synthase"/>
    <property type="match status" value="1"/>
</dbReference>
<comment type="caution">
    <text evidence="4">The sequence shown here is derived from an EMBL/GenBank/DDBJ whole genome shotgun (WGS) entry which is preliminary data.</text>
</comment>
<dbReference type="GO" id="GO:0001522">
    <property type="term" value="P:pseudouridine synthesis"/>
    <property type="evidence" value="ECO:0007669"/>
    <property type="project" value="InterPro"/>
</dbReference>
<sequence length="223" mass="25406">MKAFTVLFEDNHLLVVNKAAGILVQGDATGDRPLVELCKDYIAKKYDKPGAVFLGVVHRLDRPVSGIVVLARTSKALERMNELFRSRQTKKTYWALVKNKPRIVEDTLVHWLQKDERKNKTTAFNKETTGALLSELSYRLIKPVADHYLLEVNPVTGRPHQIRVQLASIGCVIRGDVKYGHPMANEDASINLHARKLSFIHPVKKELIEFEAPLPEEEYWNKV</sequence>
<evidence type="ECO:0000256" key="2">
    <source>
        <dbReference type="ARBA" id="ARBA00023235"/>
    </source>
</evidence>
<dbReference type="PROSITE" id="PS01129">
    <property type="entry name" value="PSI_RLU"/>
    <property type="match status" value="1"/>
</dbReference>
<keyword evidence="5" id="KW-1185">Reference proteome</keyword>
<proteinExistence type="inferred from homology"/>
<dbReference type="GO" id="GO:0009982">
    <property type="term" value="F:pseudouridine synthase activity"/>
    <property type="evidence" value="ECO:0007669"/>
    <property type="project" value="InterPro"/>
</dbReference>
<feature type="domain" description="Pseudouridine synthase RsuA/RluA-like" evidence="3">
    <location>
        <begin position="12"/>
        <end position="168"/>
    </location>
</feature>
<gene>
    <name evidence="4" type="ORF">SanaruYs_09320</name>
</gene>
<reference evidence="4 5" key="1">
    <citation type="submission" date="2018-11" db="EMBL/GenBank/DDBJ databases">
        <title>Chryseotalea sanarue gen. nov., sp., nov., a member of the family Cytophagaceae, isolated from a brackish lake in Hamamatsu Japan.</title>
        <authorList>
            <person name="Maejima Y."/>
            <person name="Iino T."/>
            <person name="Muraguchi Y."/>
            <person name="Fukuda K."/>
            <person name="Ohkuma M."/>
            <person name="Moriuchi R."/>
            <person name="Dohra H."/>
            <person name="Kimbara K."/>
            <person name="Shintani M."/>
        </authorList>
    </citation>
    <scope>NUCLEOTIDE SEQUENCE [LARGE SCALE GENOMIC DNA]</scope>
    <source>
        <strain evidence="4 5">Ys</strain>
    </source>
</reference>
<dbReference type="InterPro" id="IPR050188">
    <property type="entry name" value="RluA_PseudoU_synthase"/>
</dbReference>
<evidence type="ECO:0000259" key="3">
    <source>
        <dbReference type="Pfam" id="PF00849"/>
    </source>
</evidence>
<keyword evidence="2" id="KW-0413">Isomerase</keyword>
<dbReference type="InterPro" id="IPR020103">
    <property type="entry name" value="PsdUridine_synth_cat_dom_sf"/>
</dbReference>
<dbReference type="Gene3D" id="3.30.2350.10">
    <property type="entry name" value="Pseudouridine synthase"/>
    <property type="match status" value="1"/>
</dbReference>
<dbReference type="AlphaFoldDB" id="A0A401U6X3"/>
<dbReference type="InterPro" id="IPR006224">
    <property type="entry name" value="PsdUridine_synth_RluA-like_CS"/>
</dbReference>